<organism evidence="2 3">
    <name type="scientific">Cuscuta campestris</name>
    <dbReference type="NCBI Taxonomy" id="132261"/>
    <lineage>
        <taxon>Eukaryota</taxon>
        <taxon>Viridiplantae</taxon>
        <taxon>Streptophyta</taxon>
        <taxon>Embryophyta</taxon>
        <taxon>Tracheophyta</taxon>
        <taxon>Spermatophyta</taxon>
        <taxon>Magnoliopsida</taxon>
        <taxon>eudicotyledons</taxon>
        <taxon>Gunneridae</taxon>
        <taxon>Pentapetalae</taxon>
        <taxon>asterids</taxon>
        <taxon>lamiids</taxon>
        <taxon>Solanales</taxon>
        <taxon>Convolvulaceae</taxon>
        <taxon>Cuscuteae</taxon>
        <taxon>Cuscuta</taxon>
        <taxon>Cuscuta subgen. Grammica</taxon>
        <taxon>Cuscuta sect. Cleistogrammica</taxon>
    </lineage>
</organism>
<dbReference type="EMBL" id="OOIL02002698">
    <property type="protein sequence ID" value="VFQ84339.1"/>
    <property type="molecule type" value="Genomic_DNA"/>
</dbReference>
<proteinExistence type="predicted"/>
<name>A0A484M716_9ASTE</name>
<sequence>MYASSATRPVGFCNSAPGGGDGDAYGPFGRRADLSSEADAACIGKPVLQPQSGPTCSRHEERSSSYCSADLRCSNSSRWRYPLCKGHGTRHSS</sequence>
<dbReference type="AlphaFoldDB" id="A0A484M716"/>
<keyword evidence="3" id="KW-1185">Reference proteome</keyword>
<feature type="region of interest" description="Disordered" evidence="1">
    <location>
        <begin position="1"/>
        <end position="20"/>
    </location>
</feature>
<protein>
    <submittedName>
        <fullName evidence="2">Uncharacterized protein</fullName>
    </submittedName>
</protein>
<reference evidence="2 3" key="1">
    <citation type="submission" date="2018-04" db="EMBL/GenBank/DDBJ databases">
        <authorList>
            <person name="Vogel A."/>
        </authorList>
    </citation>
    <scope>NUCLEOTIDE SEQUENCE [LARGE SCALE GENOMIC DNA]</scope>
</reference>
<gene>
    <name evidence="2" type="ORF">CCAM_LOCUS26115</name>
</gene>
<dbReference type="Proteomes" id="UP000595140">
    <property type="component" value="Unassembled WGS sequence"/>
</dbReference>
<evidence type="ECO:0000313" key="2">
    <source>
        <dbReference type="EMBL" id="VFQ84339.1"/>
    </source>
</evidence>
<accession>A0A484M716</accession>
<evidence type="ECO:0000256" key="1">
    <source>
        <dbReference type="SAM" id="MobiDB-lite"/>
    </source>
</evidence>
<evidence type="ECO:0000313" key="3">
    <source>
        <dbReference type="Proteomes" id="UP000595140"/>
    </source>
</evidence>